<reference evidence="11 12" key="1">
    <citation type="journal article" date="2017" name="Nat. Ecol. Evol.">
        <title>Scallop genome provides insights into evolution of bilaterian karyotype and development.</title>
        <authorList>
            <person name="Wang S."/>
            <person name="Zhang J."/>
            <person name="Jiao W."/>
            <person name="Li J."/>
            <person name="Xun X."/>
            <person name="Sun Y."/>
            <person name="Guo X."/>
            <person name="Huan P."/>
            <person name="Dong B."/>
            <person name="Zhang L."/>
            <person name="Hu X."/>
            <person name="Sun X."/>
            <person name="Wang J."/>
            <person name="Zhao C."/>
            <person name="Wang Y."/>
            <person name="Wang D."/>
            <person name="Huang X."/>
            <person name="Wang R."/>
            <person name="Lv J."/>
            <person name="Li Y."/>
            <person name="Zhang Z."/>
            <person name="Liu B."/>
            <person name="Lu W."/>
            <person name="Hui Y."/>
            <person name="Liang J."/>
            <person name="Zhou Z."/>
            <person name="Hou R."/>
            <person name="Li X."/>
            <person name="Liu Y."/>
            <person name="Li H."/>
            <person name="Ning X."/>
            <person name="Lin Y."/>
            <person name="Zhao L."/>
            <person name="Xing Q."/>
            <person name="Dou J."/>
            <person name="Li Y."/>
            <person name="Mao J."/>
            <person name="Guo H."/>
            <person name="Dou H."/>
            <person name="Li T."/>
            <person name="Mu C."/>
            <person name="Jiang W."/>
            <person name="Fu Q."/>
            <person name="Fu X."/>
            <person name="Miao Y."/>
            <person name="Liu J."/>
            <person name="Yu Q."/>
            <person name="Li R."/>
            <person name="Liao H."/>
            <person name="Li X."/>
            <person name="Kong Y."/>
            <person name="Jiang Z."/>
            <person name="Chourrout D."/>
            <person name="Li R."/>
            <person name="Bao Z."/>
        </authorList>
    </citation>
    <scope>NUCLEOTIDE SEQUENCE [LARGE SCALE GENOMIC DNA]</scope>
    <source>
        <strain evidence="11 12">PY_sf001</strain>
    </source>
</reference>
<keyword evidence="7" id="KW-0333">Golgi apparatus</keyword>
<dbReference type="SUPFAM" id="SSF52540">
    <property type="entry name" value="P-loop containing nucleoside triphosphate hydrolases"/>
    <property type="match status" value="1"/>
</dbReference>
<organism evidence="11 12">
    <name type="scientific">Mizuhopecten yessoensis</name>
    <name type="common">Japanese scallop</name>
    <name type="synonym">Patinopecten yessoensis</name>
    <dbReference type="NCBI Taxonomy" id="6573"/>
    <lineage>
        <taxon>Eukaryota</taxon>
        <taxon>Metazoa</taxon>
        <taxon>Spiralia</taxon>
        <taxon>Lophotrochozoa</taxon>
        <taxon>Mollusca</taxon>
        <taxon>Bivalvia</taxon>
        <taxon>Autobranchia</taxon>
        <taxon>Pteriomorphia</taxon>
        <taxon>Pectinida</taxon>
        <taxon>Pectinoidea</taxon>
        <taxon>Pectinidae</taxon>
        <taxon>Mizuhopecten</taxon>
    </lineage>
</organism>
<evidence type="ECO:0000256" key="3">
    <source>
        <dbReference type="ARBA" id="ARBA00022679"/>
    </source>
</evidence>
<proteinExistence type="inferred from homology"/>
<evidence type="ECO:0000313" key="12">
    <source>
        <dbReference type="Proteomes" id="UP000242188"/>
    </source>
</evidence>
<sequence length="407" mass="48475">MPRFWFWVRLLGLAALVYTLRWLIFDTKRVDKYGGFPRYMREDHHRFDQFCLSKTKDDTFVEIESNRRQIDKPEARHIVFLKVHKAASSTVQNIFLRFGAIRDLVFMLPKSNSNVISLTNSVSEQNVLRSPTGKVYDILCCHVIYNKSAMQTFMPKDTVYVGIVRHPFEQFLSTINYFRPVEFFNIAGPHKAKTFLRNPTKYVSRAGIGNFLDNRMAYEFNFPRTLFIDRTEDEIQTYLRKLDQEFTIVLVADYLDESIILMRRLLGWKLKDILHGRVNTGKRRSAKVPKMETITKELHKHWAELDYALYDYFSKRLFDRIKLEGPGFQSELLYFKRVQRDVQSFCFNTYIYNINVRESIAINKSPWNERFEITSLDCIYMNINENIFIQEVRHRQYLRQSLTNSTV</sequence>
<comment type="caution">
    <text evidence="11">The sequence shown here is derived from an EMBL/GenBank/DDBJ whole genome shotgun (WGS) entry which is preliminary data.</text>
</comment>
<gene>
    <name evidence="11" type="ORF">KP79_PYT08976</name>
</gene>
<evidence type="ECO:0000256" key="9">
    <source>
        <dbReference type="ARBA" id="ARBA00023180"/>
    </source>
</evidence>
<keyword evidence="9" id="KW-0325">Glycoprotein</keyword>
<feature type="transmembrane region" description="Helical" evidence="10">
    <location>
        <begin position="6"/>
        <end position="24"/>
    </location>
</feature>
<dbReference type="GO" id="GO:0009247">
    <property type="term" value="P:glycolipid biosynthetic process"/>
    <property type="evidence" value="ECO:0007669"/>
    <property type="project" value="InterPro"/>
</dbReference>
<evidence type="ECO:0000256" key="7">
    <source>
        <dbReference type="ARBA" id="ARBA00023034"/>
    </source>
</evidence>
<dbReference type="PANTHER" id="PTHR14647:SF87">
    <property type="entry name" value="PUTATIVE-RELATED"/>
    <property type="match status" value="1"/>
</dbReference>
<evidence type="ECO:0000256" key="8">
    <source>
        <dbReference type="ARBA" id="ARBA00023136"/>
    </source>
</evidence>
<keyword evidence="6 10" id="KW-1133">Transmembrane helix</keyword>
<keyword evidence="8 10" id="KW-0472">Membrane</keyword>
<evidence type="ECO:0000256" key="10">
    <source>
        <dbReference type="SAM" id="Phobius"/>
    </source>
</evidence>
<evidence type="ECO:0000256" key="2">
    <source>
        <dbReference type="ARBA" id="ARBA00008124"/>
    </source>
</evidence>
<dbReference type="PANTHER" id="PTHR14647">
    <property type="entry name" value="GALACTOSE-3-O-SULFOTRANSFERASE"/>
    <property type="match status" value="1"/>
</dbReference>
<dbReference type="Proteomes" id="UP000242188">
    <property type="component" value="Unassembled WGS sequence"/>
</dbReference>
<comment type="subcellular location">
    <subcellularLocation>
        <location evidence="1">Golgi apparatus membrane</location>
        <topology evidence="1">Single-pass type II membrane protein</topology>
    </subcellularLocation>
</comment>
<evidence type="ECO:0000256" key="1">
    <source>
        <dbReference type="ARBA" id="ARBA00004323"/>
    </source>
</evidence>
<evidence type="ECO:0000256" key="6">
    <source>
        <dbReference type="ARBA" id="ARBA00022989"/>
    </source>
</evidence>
<keyword evidence="12" id="KW-1185">Reference proteome</keyword>
<dbReference type="InterPro" id="IPR009729">
    <property type="entry name" value="Gal-3-0_sulfotransfrase"/>
</dbReference>
<dbReference type="Gene3D" id="3.40.50.300">
    <property type="entry name" value="P-loop containing nucleotide triphosphate hydrolases"/>
    <property type="match status" value="1"/>
</dbReference>
<keyword evidence="4 10" id="KW-0812">Transmembrane</keyword>
<evidence type="ECO:0000313" key="11">
    <source>
        <dbReference type="EMBL" id="OWF38599.1"/>
    </source>
</evidence>
<name>A0A210PQ17_MIZYE</name>
<evidence type="ECO:0000256" key="4">
    <source>
        <dbReference type="ARBA" id="ARBA00022692"/>
    </source>
</evidence>
<dbReference type="EMBL" id="NEDP02005561">
    <property type="protein sequence ID" value="OWF38599.1"/>
    <property type="molecule type" value="Genomic_DNA"/>
</dbReference>
<keyword evidence="5" id="KW-0735">Signal-anchor</keyword>
<keyword evidence="3 11" id="KW-0808">Transferase</keyword>
<dbReference type="GO" id="GO:0001733">
    <property type="term" value="F:galactosylceramide sulfotransferase activity"/>
    <property type="evidence" value="ECO:0007669"/>
    <property type="project" value="InterPro"/>
</dbReference>
<dbReference type="Pfam" id="PF06990">
    <property type="entry name" value="Gal-3-0_sulfotr"/>
    <property type="match status" value="1"/>
</dbReference>
<accession>A0A210PQ17</accession>
<evidence type="ECO:0000256" key="5">
    <source>
        <dbReference type="ARBA" id="ARBA00022968"/>
    </source>
</evidence>
<comment type="similarity">
    <text evidence="2">Belongs to the galactose-3-O-sulfotransferase family.</text>
</comment>
<dbReference type="InterPro" id="IPR027417">
    <property type="entry name" value="P-loop_NTPase"/>
</dbReference>
<protein>
    <submittedName>
        <fullName evidence="11">Galactose-3-O-sulfotransferase 3</fullName>
    </submittedName>
</protein>
<dbReference type="GO" id="GO:0000139">
    <property type="term" value="C:Golgi membrane"/>
    <property type="evidence" value="ECO:0007669"/>
    <property type="project" value="UniProtKB-SubCell"/>
</dbReference>
<dbReference type="AlphaFoldDB" id="A0A210PQ17"/>
<dbReference type="OrthoDB" id="514299at2759"/>